<feature type="transmembrane region" description="Helical" evidence="1">
    <location>
        <begin position="6"/>
        <end position="24"/>
    </location>
</feature>
<reference evidence="3" key="1">
    <citation type="submission" date="2016-10" db="EMBL/GenBank/DDBJ databases">
        <authorList>
            <person name="Varghese N."/>
            <person name="Submissions S."/>
        </authorList>
    </citation>
    <scope>NUCLEOTIDE SEQUENCE [LARGE SCALE GENOMIC DNA]</scope>
    <source>
        <strain evidence="3">CGMCC 1.3703</strain>
    </source>
</reference>
<protein>
    <submittedName>
        <fullName evidence="2">Uncharacterized protein</fullName>
    </submittedName>
</protein>
<feature type="transmembrane region" description="Helical" evidence="1">
    <location>
        <begin position="152"/>
        <end position="169"/>
    </location>
</feature>
<keyword evidence="1" id="KW-0472">Membrane</keyword>
<keyword evidence="1" id="KW-0812">Transmembrane</keyword>
<dbReference type="Proteomes" id="UP000198860">
    <property type="component" value="Unassembled WGS sequence"/>
</dbReference>
<name>A0A1H0LXB0_HALAD</name>
<gene>
    <name evidence="2" type="ORF">SAMN05421677_107147</name>
</gene>
<keyword evidence="1" id="KW-1133">Transmembrane helix</keyword>
<accession>A0A1H0LXB0</accession>
<feature type="transmembrane region" description="Helical" evidence="1">
    <location>
        <begin position="120"/>
        <end position="145"/>
    </location>
</feature>
<organism evidence="2 3">
    <name type="scientific">Halobacillus aidingensis</name>
    <dbReference type="NCBI Taxonomy" id="240303"/>
    <lineage>
        <taxon>Bacteria</taxon>
        <taxon>Bacillati</taxon>
        <taxon>Bacillota</taxon>
        <taxon>Bacilli</taxon>
        <taxon>Bacillales</taxon>
        <taxon>Bacillaceae</taxon>
        <taxon>Halobacillus</taxon>
    </lineage>
</organism>
<feature type="transmembrane region" description="Helical" evidence="1">
    <location>
        <begin position="85"/>
        <end position="105"/>
    </location>
</feature>
<dbReference type="RefSeq" id="WP_089652206.1">
    <property type="nucleotide sequence ID" value="NZ_FNIZ01000007.1"/>
</dbReference>
<dbReference type="OrthoDB" id="2517683at2"/>
<sequence length="230" mass="26255">MLGIILSSLPHIFIGALIASIIMVNDNGSFQNKIRTFVFCSVVVMSPDVLKVLGVLSSHALWLCPVLGMFFSITYVYITKGVNFFIYWIKLSTIILIGHLFIDFIGNGARLLYPFVKEEFIFSIVSKLDFIFIMFLALFMVVVLITPKKKGTAFVCLMIILMYFSSLTVSKIQLEYSLKEKYKSEDIVLLLSYPNESFHWSYQVRTTNMIVTGRSPVFSGEINVETKREF</sequence>
<dbReference type="EMBL" id="FNIZ01000007">
    <property type="protein sequence ID" value="SDO72580.1"/>
    <property type="molecule type" value="Genomic_DNA"/>
</dbReference>
<proteinExistence type="predicted"/>
<keyword evidence="3" id="KW-1185">Reference proteome</keyword>
<evidence type="ECO:0000256" key="1">
    <source>
        <dbReference type="SAM" id="Phobius"/>
    </source>
</evidence>
<evidence type="ECO:0000313" key="2">
    <source>
        <dbReference type="EMBL" id="SDO72580.1"/>
    </source>
</evidence>
<feature type="transmembrane region" description="Helical" evidence="1">
    <location>
        <begin position="60"/>
        <end position="78"/>
    </location>
</feature>
<dbReference type="AlphaFoldDB" id="A0A1H0LXB0"/>
<evidence type="ECO:0000313" key="3">
    <source>
        <dbReference type="Proteomes" id="UP000198860"/>
    </source>
</evidence>